<accession>A0ABV7J264</accession>
<sequence length="58" mass="5848">MIVGIVLSAISGGATALAVSLAHDVSALHAVLSYPLGGIVAVMAFATVAFGRQSMDRY</sequence>
<feature type="transmembrane region" description="Helical" evidence="1">
    <location>
        <begin position="32"/>
        <end position="51"/>
    </location>
</feature>
<protein>
    <submittedName>
        <fullName evidence="2">Uncharacterized protein</fullName>
    </submittedName>
</protein>
<keyword evidence="1" id="KW-0812">Transmembrane</keyword>
<name>A0ABV7J264_9RHOB</name>
<proteinExistence type="predicted"/>
<comment type="caution">
    <text evidence="2">The sequence shown here is derived from an EMBL/GenBank/DDBJ whole genome shotgun (WGS) entry which is preliminary data.</text>
</comment>
<reference evidence="3" key="1">
    <citation type="journal article" date="2019" name="Int. J. Syst. Evol. Microbiol.">
        <title>The Global Catalogue of Microorganisms (GCM) 10K type strain sequencing project: providing services to taxonomists for standard genome sequencing and annotation.</title>
        <authorList>
            <consortium name="The Broad Institute Genomics Platform"/>
            <consortium name="The Broad Institute Genome Sequencing Center for Infectious Disease"/>
            <person name="Wu L."/>
            <person name="Ma J."/>
        </authorList>
    </citation>
    <scope>NUCLEOTIDE SEQUENCE [LARGE SCALE GENOMIC DNA]</scope>
    <source>
        <strain evidence="3">KCTC 52039</strain>
    </source>
</reference>
<dbReference type="EMBL" id="JBHRTO010000001">
    <property type="protein sequence ID" value="MFC3181710.1"/>
    <property type="molecule type" value="Genomic_DNA"/>
</dbReference>
<evidence type="ECO:0000256" key="1">
    <source>
        <dbReference type="SAM" id="Phobius"/>
    </source>
</evidence>
<organism evidence="2 3">
    <name type="scientific">Cypionkella sinensis</name>
    <dbReference type="NCBI Taxonomy" id="1756043"/>
    <lineage>
        <taxon>Bacteria</taxon>
        <taxon>Pseudomonadati</taxon>
        <taxon>Pseudomonadota</taxon>
        <taxon>Alphaproteobacteria</taxon>
        <taxon>Rhodobacterales</taxon>
        <taxon>Paracoccaceae</taxon>
        <taxon>Cypionkella</taxon>
    </lineage>
</organism>
<dbReference type="Proteomes" id="UP001595547">
    <property type="component" value="Unassembled WGS sequence"/>
</dbReference>
<gene>
    <name evidence="2" type="ORF">ACFOGH_11970</name>
</gene>
<evidence type="ECO:0000313" key="3">
    <source>
        <dbReference type="Proteomes" id="UP001595547"/>
    </source>
</evidence>
<keyword evidence="1" id="KW-1133">Transmembrane helix</keyword>
<evidence type="ECO:0000313" key="2">
    <source>
        <dbReference type="EMBL" id="MFC3181710.1"/>
    </source>
</evidence>
<keyword evidence="1" id="KW-0472">Membrane</keyword>
<dbReference type="RefSeq" id="WP_380073299.1">
    <property type="nucleotide sequence ID" value="NZ_JBHRTO010000001.1"/>
</dbReference>
<keyword evidence="3" id="KW-1185">Reference proteome</keyword>